<feature type="compositionally biased region" description="Low complexity" evidence="2">
    <location>
        <begin position="159"/>
        <end position="168"/>
    </location>
</feature>
<gene>
    <name evidence="5" type="ORF">J2S20_000752</name>
</gene>
<name>A0AAE3V9I1_9FIRM</name>
<feature type="signal peptide" evidence="3">
    <location>
        <begin position="1"/>
        <end position="29"/>
    </location>
</feature>
<feature type="compositionally biased region" description="Basic and acidic residues" evidence="2">
    <location>
        <begin position="169"/>
        <end position="214"/>
    </location>
</feature>
<dbReference type="Pfam" id="PF01473">
    <property type="entry name" value="Choline_bind_1"/>
    <property type="match status" value="1"/>
</dbReference>
<dbReference type="InterPro" id="IPR018247">
    <property type="entry name" value="EF_Hand_1_Ca_BS"/>
</dbReference>
<sequence>MKRRLRKRIGAFALALMCCAVSTPVPAYAQTGWRRQNGAWSFSMPDGNSARGWLRDGSRWYYLDPASGRMQTGWIKPGEKWFFLNPSEGTQNGAMLTGWQWIDGYCYYFSEKEGAELGAMAAATKTPDGYSVDADGRWTDESGRPQFVQGKGFCSRPVSAGHSGSSRSSRSDRQKDRKPDGPQTPDDKKPDGPQTPDDKKPDGPQTPDDKKPVPEPEQPGSEQDKEKLAGFVTVSDYEGSNILAIRKTGGENLAAIQEKVYQRLTDDAQRAKVYFLELDAQVLVVDLNNALLGDGGAVIDGDSAALGELIAAAGSQIYYADQSSGNLLCAAPDNRLPNSGADTELVLIAGELRIPEKLSSRYLLGLSGNSFNGNLVALESTKEVAGINFVSDHSAAAQGSNGSMLSIKSGSNDFSLLVDHNSFRFQSDDAETQLYRAIGIYSLAGELRISKNRFSGRNIKNSAGSQNAHGMIDCQARLSGSANKDKYSRITVEENLFQDVYSTGVMLYTSEREALSITGNSFRNIGEDAVKVDAVSLEYPLEHSLILSGNEIRNYGLNENTGYTDGGFGPLGPVNSGESGITINYYDGTQKGSKVNGSWHSSTAQLVNRLKADNHIATKEENDRNQGVVDSQPVIIGQRDRYIDTAQKINQAGSPAIKNHSVVIVKDENGDVVYGHDASAPTEEITVKDLYITGQASGIVTLPSTLVIKGNLRVDLPNGFVKLEAKVGGSTEINASRVKNSALFTPLDTSPIPRGAATGDYAVRISDIRNDDGEVLNNPALDLRVTLGKQPLGQTDYHYAGGVLYVHKEVINRLSSNQKLSIRISSAANHLSELSSQLILIEISNMSGAQFEYSGKRFTHMNAEAPIQVKVSGLKNNKGELVDASRTKLAGNVDFLISGLPQDKRLLSVDDATDTVTLSTELLNYLYATRYESVPDRNANFGMHHSYELVINDAENHIYEAKDSVEFEVIDRSGVDFVFEKGMTFTQGNAPAGGITLSVKNVTDSRGNGVPASRTQLKDSEGQLNMTVEPFPVQRDDSEDSELIVLRDQNGKYLREVFNPKYLIIDDERDTITFTKEYLDRIEPRRDSSTERGIKAFTFTYFDANAGVDVRSQKIALHVKLKEKALSDSVELSFRENTLLLEGEKLKFHESFDTKGLIVAGVLKNIIKHNPRQRLLLLRDGKPLRSFDSVKAGDRLKVIAENGVKSAEYTLDFEAAQSDKLYRSFDETLIAELGSGFIIVKSASHPTIERLLAAIVPEDGVTVKVVAGSGSDEYEPVKDSTLRSDMTLILSKDAREQRYGIRLQDGVQYRALLIGNQNYGEPKMNLKGPENDIRMMSALFRQASFGGERFAAVRTEKNLKKREFLESIARTFANSTDEDVSYLYYSGHGYNVKSNHSSYICTVDKTLGSGSEEEAAASWISVDELKEALDKVAGTKVIILDCCNAGGFIGKEFVDSMSGATPGRSIQSSSEEFINSVSEVFESGTRGAAGIESSNGTRNYLTDNDYKVLVASSANEYSYESKKTAAGKFTLEFVRGAGYENGQRPADEDHDGKISLGEMYSYLMDNVESTSHIQVFPQNDDFTLLAEVDEKELNSSTLIRIRNSAYIFEGRITPEGEQLGTIRSGLVKIDTRMTAAQFMEHIEKSHTGQALTLEGANGTAYANEEPLRKLDTYLRVVAENGKRSRYPVVVEQHIENSADSSVVIEGNSKIRVTADEEKGIYAITLDQPMKMDVFMKTVRNINRKGGQNFKLLDSSGVVKQYAADVMVEHLDQLLVTSKNGSRKQRYTITVLSGGGETIESEYTLRDGVLSSGSRKLSTETTVKELKDWLAQNHIDLSDPMSGVYRKGTNPPFGRAKAERELLEEGDRFIVRDFFGKNKIYTIELEAEEPPKPENKLAELTPDFGDALSVENGRIRSGELKLNTNTKLSEIMAAWKNRTDFDGVIDEEKTGIYSGSTVVISGVPNKPKKSEKESLGYGYKLILIPADKTQLHVSYELEPEDEGGGSGPIVIPPVIVEPDGRSVPGLHAQEDGLDAPLIPDDADEEDKKEEHAGNKESKADPEEKISSEESAEAETKEKPETKAKTDREDLRETEAVSATEAQDEAEGEDDEAPEPGAALQSLSGESVQTDKTAE</sequence>
<dbReference type="Gene3D" id="2.10.270.10">
    <property type="entry name" value="Cholin Binding"/>
    <property type="match status" value="1"/>
</dbReference>
<feature type="domain" description="Peptidase C14 caspase" evidence="4">
    <location>
        <begin position="1310"/>
        <end position="1538"/>
    </location>
</feature>
<dbReference type="RefSeq" id="WP_307253337.1">
    <property type="nucleotide sequence ID" value="NZ_JAUSTO010000003.1"/>
</dbReference>
<dbReference type="EMBL" id="JAUSTO010000003">
    <property type="protein sequence ID" value="MDQ0152070.1"/>
    <property type="molecule type" value="Genomic_DNA"/>
</dbReference>
<dbReference type="SUPFAM" id="SSF52129">
    <property type="entry name" value="Caspase-like"/>
    <property type="match status" value="1"/>
</dbReference>
<evidence type="ECO:0000313" key="5">
    <source>
        <dbReference type="EMBL" id="MDQ0152070.1"/>
    </source>
</evidence>
<feature type="compositionally biased region" description="Basic and acidic residues" evidence="2">
    <location>
        <begin position="2047"/>
        <end position="2093"/>
    </location>
</feature>
<dbReference type="GO" id="GO:0006508">
    <property type="term" value="P:proteolysis"/>
    <property type="evidence" value="ECO:0007669"/>
    <property type="project" value="InterPro"/>
</dbReference>
<feature type="compositionally biased region" description="Basic and acidic residues" evidence="2">
    <location>
        <begin position="134"/>
        <end position="143"/>
    </location>
</feature>
<evidence type="ECO:0000256" key="2">
    <source>
        <dbReference type="SAM" id="MobiDB-lite"/>
    </source>
</evidence>
<dbReference type="InterPro" id="IPR011600">
    <property type="entry name" value="Pept_C14_caspase"/>
</dbReference>
<dbReference type="PANTHER" id="PTHR22576:SF37">
    <property type="entry name" value="MUCOSA-ASSOCIATED LYMPHOID TISSUE LYMPHOMA TRANSLOCATION PROTEIN 1"/>
    <property type="match status" value="1"/>
</dbReference>
<dbReference type="InterPro" id="IPR029030">
    <property type="entry name" value="Caspase-like_dom_sf"/>
</dbReference>
<dbReference type="PANTHER" id="PTHR22576">
    <property type="entry name" value="MUCOSA ASSOCIATED LYMPHOID TISSUE LYMPHOMA TRANSLOCATION PROTEIN 1/PARACASPASE"/>
    <property type="match status" value="1"/>
</dbReference>
<evidence type="ECO:0000259" key="4">
    <source>
        <dbReference type="Pfam" id="PF00656"/>
    </source>
</evidence>
<reference evidence="5" key="1">
    <citation type="submission" date="2023-07" db="EMBL/GenBank/DDBJ databases">
        <title>Genomic Encyclopedia of Type Strains, Phase IV (KMG-IV): sequencing the most valuable type-strain genomes for metagenomic binning, comparative biology and taxonomic classification.</title>
        <authorList>
            <person name="Goeker M."/>
        </authorList>
    </citation>
    <scope>NUCLEOTIDE SEQUENCE</scope>
    <source>
        <strain evidence="5">DSM 19659</strain>
    </source>
</reference>
<evidence type="ECO:0000256" key="3">
    <source>
        <dbReference type="SAM" id="SignalP"/>
    </source>
</evidence>
<comment type="caution">
    <text evidence="5">The sequence shown here is derived from an EMBL/GenBank/DDBJ whole genome shotgun (WGS) entry which is preliminary data.</text>
</comment>
<dbReference type="InterPro" id="IPR052039">
    <property type="entry name" value="Caspase-related_regulators"/>
</dbReference>
<protein>
    <recommendedName>
        <fullName evidence="4">Peptidase C14 caspase domain-containing protein</fullName>
    </recommendedName>
</protein>
<feature type="region of interest" description="Disordered" evidence="2">
    <location>
        <begin position="1997"/>
        <end position="2133"/>
    </location>
</feature>
<evidence type="ECO:0000256" key="1">
    <source>
        <dbReference type="ARBA" id="ARBA00022737"/>
    </source>
</evidence>
<feature type="compositionally biased region" description="Polar residues" evidence="2">
    <location>
        <begin position="2119"/>
        <end position="2133"/>
    </location>
</feature>
<dbReference type="Pfam" id="PF00656">
    <property type="entry name" value="Peptidase_C14"/>
    <property type="match status" value="1"/>
</dbReference>
<feature type="compositionally biased region" description="Acidic residues" evidence="2">
    <location>
        <begin position="2100"/>
        <end position="2112"/>
    </location>
</feature>
<dbReference type="PROSITE" id="PS00018">
    <property type="entry name" value="EF_HAND_1"/>
    <property type="match status" value="1"/>
</dbReference>
<keyword evidence="1" id="KW-0677">Repeat</keyword>
<accession>A0AAE3V9I1</accession>
<dbReference type="SUPFAM" id="SSF69360">
    <property type="entry name" value="Cell wall binding repeat"/>
    <property type="match status" value="1"/>
</dbReference>
<feature type="chain" id="PRO_5042044190" description="Peptidase C14 caspase domain-containing protein" evidence="3">
    <location>
        <begin position="30"/>
        <end position="2133"/>
    </location>
</feature>
<evidence type="ECO:0000313" key="6">
    <source>
        <dbReference type="Proteomes" id="UP001241537"/>
    </source>
</evidence>
<proteinExistence type="predicted"/>
<dbReference type="Gene3D" id="3.40.50.1460">
    <property type="match status" value="1"/>
</dbReference>
<feature type="region of interest" description="Disordered" evidence="2">
    <location>
        <begin position="127"/>
        <end position="228"/>
    </location>
</feature>
<keyword evidence="3" id="KW-0732">Signal</keyword>
<dbReference type="Proteomes" id="UP001241537">
    <property type="component" value="Unassembled WGS sequence"/>
</dbReference>
<dbReference type="InterPro" id="IPR018337">
    <property type="entry name" value="Cell_wall/Cho-bd_repeat"/>
</dbReference>
<dbReference type="GO" id="GO:0004197">
    <property type="term" value="F:cysteine-type endopeptidase activity"/>
    <property type="evidence" value="ECO:0007669"/>
    <property type="project" value="InterPro"/>
</dbReference>
<organism evidence="5 6">
    <name type="scientific">Moryella indoligenes</name>
    <dbReference type="NCBI Taxonomy" id="371674"/>
    <lineage>
        <taxon>Bacteria</taxon>
        <taxon>Bacillati</taxon>
        <taxon>Bacillota</taxon>
        <taxon>Clostridia</taxon>
        <taxon>Lachnospirales</taxon>
        <taxon>Lachnospiraceae</taxon>
        <taxon>Moryella</taxon>
    </lineage>
</organism>
<keyword evidence="6" id="KW-1185">Reference proteome</keyword>